<evidence type="ECO:0000313" key="2">
    <source>
        <dbReference type="Proteomes" id="UP000198481"/>
    </source>
</evidence>
<organism evidence="1 2">
    <name type="scientific">Pseudomonas prosekii</name>
    <dbReference type="NCBI Taxonomy" id="1148509"/>
    <lineage>
        <taxon>Bacteria</taxon>
        <taxon>Pseudomonadati</taxon>
        <taxon>Pseudomonadota</taxon>
        <taxon>Gammaproteobacteria</taxon>
        <taxon>Pseudomonadales</taxon>
        <taxon>Pseudomonadaceae</taxon>
        <taxon>Pseudomonas</taxon>
    </lineage>
</organism>
<reference evidence="1 2" key="1">
    <citation type="submission" date="2016-10" db="EMBL/GenBank/DDBJ databases">
        <authorList>
            <person name="de Groot N.N."/>
        </authorList>
    </citation>
    <scope>NUCLEOTIDE SEQUENCE [LARGE SCALE GENOMIC DNA]</scope>
    <source>
        <strain evidence="1 2">LMG 26867</strain>
    </source>
</reference>
<proteinExistence type="predicted"/>
<dbReference type="EMBL" id="LT629762">
    <property type="protein sequence ID" value="SDT60573.1"/>
    <property type="molecule type" value="Genomic_DNA"/>
</dbReference>
<accession>A0A1H2BQX2</accession>
<gene>
    <name evidence="1" type="ORF">SAMN05216222_5396</name>
</gene>
<protein>
    <submittedName>
        <fullName evidence="1">Uncharacterized protein</fullName>
    </submittedName>
</protein>
<dbReference type="AlphaFoldDB" id="A0A1H2BQX2"/>
<dbReference type="Proteomes" id="UP000198481">
    <property type="component" value="Chromosome I"/>
</dbReference>
<name>A0A1H2BQX2_9PSED</name>
<sequence length="38" mass="4423">MAHRVWDQVVTLSVGFMERLRKDYCLASLQNQRTGLVT</sequence>
<evidence type="ECO:0000313" key="1">
    <source>
        <dbReference type="EMBL" id="SDT60573.1"/>
    </source>
</evidence>